<dbReference type="GO" id="GO:0019774">
    <property type="term" value="C:proteasome core complex, beta-subunit complex"/>
    <property type="evidence" value="ECO:0007669"/>
    <property type="project" value="UniProtKB-ARBA"/>
</dbReference>
<evidence type="ECO:0000256" key="1">
    <source>
        <dbReference type="ARBA" id="ARBA00001198"/>
    </source>
</evidence>
<name>A0A9W8IDV3_9FUNG</name>
<dbReference type="InterPro" id="IPR001353">
    <property type="entry name" value="Proteasome_sua/b"/>
</dbReference>
<comment type="caution">
    <text evidence="11">The sequence shown here is derived from an EMBL/GenBank/DDBJ whole genome shotgun (WGS) entry which is preliminary data.</text>
</comment>
<accession>A0A9W8IDV3</accession>
<dbReference type="SUPFAM" id="SSF56235">
    <property type="entry name" value="N-terminal nucleophile aminohydrolases (Ntn hydrolases)"/>
    <property type="match status" value="1"/>
</dbReference>
<dbReference type="GO" id="GO:0005737">
    <property type="term" value="C:cytoplasm"/>
    <property type="evidence" value="ECO:0007669"/>
    <property type="project" value="UniProtKB-SubCell"/>
</dbReference>
<keyword evidence="12" id="KW-1185">Reference proteome</keyword>
<dbReference type="InterPro" id="IPR000243">
    <property type="entry name" value="Pept_T1A_subB"/>
</dbReference>
<reference evidence="11" key="1">
    <citation type="submission" date="2022-07" db="EMBL/GenBank/DDBJ databases">
        <title>Phylogenomic reconstructions and comparative analyses of Kickxellomycotina fungi.</title>
        <authorList>
            <person name="Reynolds N.K."/>
            <person name="Stajich J.E."/>
            <person name="Barry K."/>
            <person name="Grigoriev I.V."/>
            <person name="Crous P."/>
            <person name="Smith M.E."/>
        </authorList>
    </citation>
    <scope>NUCLEOTIDE SEQUENCE</scope>
    <source>
        <strain evidence="11">RSA 476</strain>
    </source>
</reference>
<comment type="catalytic activity">
    <reaction evidence="1">
        <text>Cleavage of peptide bonds with very broad specificity.</text>
        <dbReference type="EC" id="3.4.25.1"/>
    </reaction>
</comment>
<gene>
    <name evidence="11" type="primary">PSMB5</name>
    <name evidence="11" type="ORF">GGH94_005253</name>
</gene>
<dbReference type="EMBL" id="JANBUY010000263">
    <property type="protein sequence ID" value="KAJ2860882.1"/>
    <property type="molecule type" value="Genomic_DNA"/>
</dbReference>
<keyword evidence="2 10" id="KW-0963">Cytoplasm</keyword>
<evidence type="ECO:0000256" key="3">
    <source>
        <dbReference type="ARBA" id="ARBA00022670"/>
    </source>
</evidence>
<dbReference type="Gene3D" id="3.60.20.10">
    <property type="entry name" value="Glutamine Phosphoribosylpyrophosphate, subunit 1, domain 1"/>
    <property type="match status" value="1"/>
</dbReference>
<dbReference type="PRINTS" id="PR00141">
    <property type="entry name" value="PROTEASOME"/>
</dbReference>
<dbReference type="InterPro" id="IPR029055">
    <property type="entry name" value="Ntn_hydrolases_N"/>
</dbReference>
<dbReference type="GO" id="GO:0051603">
    <property type="term" value="P:proteolysis involved in protein catabolic process"/>
    <property type="evidence" value="ECO:0007669"/>
    <property type="project" value="InterPro"/>
</dbReference>
<dbReference type="InterPro" id="IPR016050">
    <property type="entry name" value="Proteasome_bsu_CS"/>
</dbReference>
<evidence type="ECO:0000256" key="6">
    <source>
        <dbReference type="ARBA" id="ARBA00022942"/>
    </source>
</evidence>
<feature type="active site" description="Nucleophile" evidence="9">
    <location>
        <position position="64"/>
    </location>
</feature>
<dbReference type="Proteomes" id="UP001140074">
    <property type="component" value="Unassembled WGS sequence"/>
</dbReference>
<comment type="subcellular location">
    <subcellularLocation>
        <location evidence="10">Cytoplasm</location>
    </subcellularLocation>
    <subcellularLocation>
        <location evidence="10">Nucleus</location>
    </subcellularLocation>
</comment>
<dbReference type="Pfam" id="PF00227">
    <property type="entry name" value="Proteasome"/>
    <property type="match status" value="1"/>
</dbReference>
<evidence type="ECO:0000256" key="7">
    <source>
        <dbReference type="ARBA" id="ARBA00023145"/>
    </source>
</evidence>
<comment type="subunit">
    <text evidence="10">Component of the proteasome complex.</text>
</comment>
<keyword evidence="6 10" id="KW-0647">Proteasome</keyword>
<dbReference type="GO" id="GO:0004298">
    <property type="term" value="F:threonine-type endopeptidase activity"/>
    <property type="evidence" value="ECO:0007669"/>
    <property type="project" value="UniProtKB-KW"/>
</dbReference>
<dbReference type="PANTHER" id="PTHR32194:SF3">
    <property type="entry name" value="PROTEASOME SUBUNIT BETA"/>
    <property type="match status" value="1"/>
</dbReference>
<protein>
    <recommendedName>
        <fullName evidence="10">Proteasome subunit beta</fullName>
    </recommendedName>
</protein>
<evidence type="ECO:0000256" key="9">
    <source>
        <dbReference type="PIRSR" id="PIRSR600243-1"/>
    </source>
</evidence>
<proteinExistence type="inferred from homology"/>
<dbReference type="PANTHER" id="PTHR32194">
    <property type="entry name" value="METALLOPROTEASE TLDD"/>
    <property type="match status" value="1"/>
</dbReference>
<dbReference type="PROSITE" id="PS00854">
    <property type="entry name" value="PROTEASOME_BETA_1"/>
    <property type="match status" value="1"/>
</dbReference>
<evidence type="ECO:0000313" key="12">
    <source>
        <dbReference type="Proteomes" id="UP001140074"/>
    </source>
</evidence>
<dbReference type="AlphaFoldDB" id="A0A9W8IDV3"/>
<evidence type="ECO:0000256" key="4">
    <source>
        <dbReference type="ARBA" id="ARBA00022698"/>
    </source>
</evidence>
<evidence type="ECO:0000313" key="11">
    <source>
        <dbReference type="EMBL" id="KAJ2860882.1"/>
    </source>
</evidence>
<dbReference type="InterPro" id="IPR023333">
    <property type="entry name" value="Proteasome_suB-type"/>
</dbReference>
<dbReference type="FunFam" id="3.60.20.10:FF:000034">
    <property type="entry name" value="Proteasome subunit beta"/>
    <property type="match status" value="1"/>
</dbReference>
<evidence type="ECO:0000256" key="8">
    <source>
        <dbReference type="ARBA" id="ARBA00023242"/>
    </source>
</evidence>
<comment type="similarity">
    <text evidence="10">Belongs to the peptidase T1B family.</text>
</comment>
<organism evidence="11 12">
    <name type="scientific">Coemansia aciculifera</name>
    <dbReference type="NCBI Taxonomy" id="417176"/>
    <lineage>
        <taxon>Eukaryota</taxon>
        <taxon>Fungi</taxon>
        <taxon>Fungi incertae sedis</taxon>
        <taxon>Zoopagomycota</taxon>
        <taxon>Kickxellomycotina</taxon>
        <taxon>Kickxellomycetes</taxon>
        <taxon>Kickxellales</taxon>
        <taxon>Kickxellaceae</taxon>
        <taxon>Coemansia</taxon>
    </lineage>
</organism>
<evidence type="ECO:0000256" key="10">
    <source>
        <dbReference type="RuleBase" id="RU004203"/>
    </source>
</evidence>
<dbReference type="CDD" id="cd03761">
    <property type="entry name" value="proteasome_beta_type_5"/>
    <property type="match status" value="1"/>
</dbReference>
<evidence type="ECO:0000256" key="2">
    <source>
        <dbReference type="ARBA" id="ARBA00022490"/>
    </source>
</evidence>
<keyword evidence="8 10" id="KW-0539">Nucleus</keyword>
<evidence type="ECO:0000256" key="5">
    <source>
        <dbReference type="ARBA" id="ARBA00022801"/>
    </source>
</evidence>
<comment type="function">
    <text evidence="10">Component of the proteasome, a multicatalytic proteinase complex which is characterized by its ability to cleave peptides with Arg, Phe, Tyr, Leu, and Glu adjacent to the leaving group at neutral or slightly basic pH. The proteasome has an ATP-dependent proteolytic activity.</text>
</comment>
<dbReference type="PROSITE" id="PS51476">
    <property type="entry name" value="PROTEASOME_BETA_2"/>
    <property type="match status" value="1"/>
</dbReference>
<keyword evidence="7" id="KW-0865">Zymogen</keyword>
<sequence length="282" mass="30958">MNRLAEQLAANDMSEFGLHNNNDSAAIAGPSFQLAAGSNPAAFAHHFIDAKSEKDSLIKIAHGTTTLAFKFKDGVIVATDSRATAGNVIASQTVKKVIEINPYLLGTMAGGAADCSFWERVLGMECRLYELRNKKRISVAAASKMLANLVYRYKGMGLSMGTMVAGWDEKGPGLYYVDSEGQRIANDLFSVGSGSTYAYGILDSHYRYDMEVEEALDVARRAIYHATHRDAYSGGIVRMYWVRETGWEAFPLEDVGQLYYRYHPEIQLTNSAESPLTVAPLA</sequence>
<dbReference type="GO" id="GO:0005634">
    <property type="term" value="C:nucleus"/>
    <property type="evidence" value="ECO:0007669"/>
    <property type="project" value="UniProtKB-SubCell"/>
</dbReference>
<keyword evidence="5 11" id="KW-0378">Hydrolase</keyword>
<keyword evidence="3" id="KW-0645">Protease</keyword>
<keyword evidence="4" id="KW-0888">Threonine protease</keyword>